<sequence>MNETFHPVTWLHHAGQHLGLVPSLGGSVAAWQIDGPDGRRADLWRCWDGRTADLYRMASFAMVPWSNRISCGGFFHAGRFRPMQPNRAGEPYPIHGDGWLQPWSLHQPAPDTLEMALHSDRFQGNPYHYECVQTFRLVPGGLDQSVVVRHLGSEPLPYGLGLHPWFPRTPDTRISAPVQGVWLSGSDPLPTRHTEWFPEGWNLNGGISAHGGLIDNAYTGWGGTARIAWPERGLQLTARMPDFVQDGGVGRHFCLVYRPPEGPAFCFEPITQPIDAFHQPGQPGLRVLERGQEFALRVQWRYGLLDDALAGGAPPSGRAAAPVAGPFAGAGAGAGGRSGDPGAVRKESRLASDAEA</sequence>
<feature type="compositionally biased region" description="Basic and acidic residues" evidence="1">
    <location>
        <begin position="343"/>
        <end position="356"/>
    </location>
</feature>
<organism evidence="2 3">
    <name type="scientific">Paracidovorax citrulli</name>
    <name type="common">Acidovorax citrulli</name>
    <dbReference type="NCBI Taxonomy" id="80869"/>
    <lineage>
        <taxon>Bacteria</taxon>
        <taxon>Pseudomonadati</taxon>
        <taxon>Pseudomonadota</taxon>
        <taxon>Betaproteobacteria</taxon>
        <taxon>Burkholderiales</taxon>
        <taxon>Comamonadaceae</taxon>
        <taxon>Paracidovorax</taxon>
    </lineage>
</organism>
<accession>A0ABY9AV57</accession>
<evidence type="ECO:0000256" key="1">
    <source>
        <dbReference type="SAM" id="MobiDB-lite"/>
    </source>
</evidence>
<keyword evidence="3" id="KW-1185">Reference proteome</keyword>
<dbReference type="InterPro" id="IPR014718">
    <property type="entry name" value="GH-type_carb-bd"/>
</dbReference>
<name>A0ABY9AV57_PARCI</name>
<dbReference type="SUPFAM" id="SSF74650">
    <property type="entry name" value="Galactose mutarotase-like"/>
    <property type="match status" value="1"/>
</dbReference>
<dbReference type="CDD" id="cd09021">
    <property type="entry name" value="Aldose_epim_Ec_YphB"/>
    <property type="match status" value="1"/>
</dbReference>
<proteinExistence type="predicted"/>
<dbReference type="GeneID" id="79792431"/>
<dbReference type="InterPro" id="IPR008183">
    <property type="entry name" value="Aldose_1/G6P_1-epimerase"/>
</dbReference>
<dbReference type="InterPro" id="IPR011013">
    <property type="entry name" value="Gal_mutarotase_sf_dom"/>
</dbReference>
<feature type="compositionally biased region" description="Low complexity" evidence="1">
    <location>
        <begin position="315"/>
        <end position="327"/>
    </location>
</feature>
<evidence type="ECO:0000313" key="2">
    <source>
        <dbReference type="EMBL" id="WIY50728.1"/>
    </source>
</evidence>
<dbReference type="Proteomes" id="UP001242732">
    <property type="component" value="Chromosome"/>
</dbReference>
<dbReference type="Pfam" id="PF01263">
    <property type="entry name" value="Aldose_epim"/>
    <property type="match status" value="1"/>
</dbReference>
<dbReference type="EMBL" id="CP127363">
    <property type="protein sequence ID" value="WIY50728.1"/>
    <property type="molecule type" value="Genomic_DNA"/>
</dbReference>
<feature type="region of interest" description="Disordered" evidence="1">
    <location>
        <begin position="315"/>
        <end position="356"/>
    </location>
</feature>
<reference evidence="2 3" key="1">
    <citation type="submission" date="2023-06" db="EMBL/GenBank/DDBJ databases">
        <authorList>
            <person name="Ham H."/>
            <person name="Park D.S."/>
        </authorList>
    </citation>
    <scope>NUCLEOTIDE SEQUENCE [LARGE SCALE GENOMIC DNA]</scope>
    <source>
        <strain evidence="2 3">KACC 17005</strain>
    </source>
</reference>
<gene>
    <name evidence="2" type="ORF">QRO08_09225</name>
</gene>
<dbReference type="RefSeq" id="WP_011795374.1">
    <property type="nucleotide sequence ID" value="NZ_CP023687.1"/>
</dbReference>
<evidence type="ECO:0000313" key="3">
    <source>
        <dbReference type="Proteomes" id="UP001242732"/>
    </source>
</evidence>
<protein>
    <submittedName>
        <fullName evidence="2">Aldose 1-epimerase</fullName>
    </submittedName>
</protein>
<dbReference type="Gene3D" id="2.70.98.10">
    <property type="match status" value="1"/>
</dbReference>
<feature type="compositionally biased region" description="Gly residues" evidence="1">
    <location>
        <begin position="328"/>
        <end position="339"/>
    </location>
</feature>